<feature type="transmembrane region" description="Helical" evidence="6">
    <location>
        <begin position="204"/>
        <end position="220"/>
    </location>
</feature>
<keyword evidence="2" id="KW-1003">Cell membrane</keyword>
<evidence type="ECO:0000313" key="7">
    <source>
        <dbReference type="EMBL" id="GAG57705.1"/>
    </source>
</evidence>
<dbReference type="InterPro" id="IPR022791">
    <property type="entry name" value="L-PG_synthase/AglD"/>
</dbReference>
<reference evidence="7" key="1">
    <citation type="journal article" date="2014" name="Front. Microbiol.">
        <title>High frequency of phylogenetically diverse reductive dehalogenase-homologous genes in deep subseafloor sedimentary metagenomes.</title>
        <authorList>
            <person name="Kawai M."/>
            <person name="Futagami T."/>
            <person name="Toyoda A."/>
            <person name="Takaki Y."/>
            <person name="Nishi S."/>
            <person name="Hori S."/>
            <person name="Arai W."/>
            <person name="Tsubouchi T."/>
            <person name="Morono Y."/>
            <person name="Uchiyama I."/>
            <person name="Ito T."/>
            <person name="Fujiyama A."/>
            <person name="Inagaki F."/>
            <person name="Takami H."/>
        </authorList>
    </citation>
    <scope>NUCLEOTIDE SEQUENCE</scope>
    <source>
        <strain evidence="7">Expedition CK06-06</strain>
    </source>
</reference>
<evidence type="ECO:0000256" key="4">
    <source>
        <dbReference type="ARBA" id="ARBA00022989"/>
    </source>
</evidence>
<evidence type="ECO:0000256" key="6">
    <source>
        <dbReference type="SAM" id="Phobius"/>
    </source>
</evidence>
<evidence type="ECO:0008006" key="8">
    <source>
        <dbReference type="Google" id="ProtNLM"/>
    </source>
</evidence>
<organism evidence="7">
    <name type="scientific">marine sediment metagenome</name>
    <dbReference type="NCBI Taxonomy" id="412755"/>
    <lineage>
        <taxon>unclassified sequences</taxon>
        <taxon>metagenomes</taxon>
        <taxon>ecological metagenomes</taxon>
    </lineage>
</organism>
<accession>X0YNG7</accession>
<dbReference type="Pfam" id="PF03706">
    <property type="entry name" value="LPG_synthase_TM"/>
    <property type="match status" value="1"/>
</dbReference>
<keyword evidence="5 6" id="KW-0472">Membrane</keyword>
<sequence>MGGDFVRIYETAKQTKNTPDSLAAVFMERIMGIIALIMFAISSIFLKFQLFLKNPTVLLIIICIITALIIFIWMIFNPKILNFIKNIIKINLLKKIFTKLDEWTTAINKYKYEKRALFYSFIYSIIYNLLAILNVYFSFLTFNYKPNFLDVFIIVPIILLIVLSAPITSAGLGLFENAIVYLFSLVGVLSSISALVALLLRAKVILLGLIGGIIYFFIRSDKPKKF</sequence>
<feature type="transmembrane region" description="Helical" evidence="6">
    <location>
        <begin position="179"/>
        <end position="198"/>
    </location>
</feature>
<protein>
    <recommendedName>
        <fullName evidence="8">Flippase-like domain-containing protein</fullName>
    </recommendedName>
</protein>
<feature type="transmembrane region" description="Helical" evidence="6">
    <location>
        <begin position="151"/>
        <end position="172"/>
    </location>
</feature>
<dbReference type="PANTHER" id="PTHR40277">
    <property type="entry name" value="BLL5419 PROTEIN"/>
    <property type="match status" value="1"/>
</dbReference>
<keyword evidence="3 6" id="KW-0812">Transmembrane</keyword>
<feature type="transmembrane region" description="Helical" evidence="6">
    <location>
        <begin position="116"/>
        <end position="139"/>
    </location>
</feature>
<name>X0YNG7_9ZZZZ</name>
<comment type="subcellular location">
    <subcellularLocation>
        <location evidence="1">Cell membrane</location>
        <topology evidence="1">Multi-pass membrane protein</topology>
    </subcellularLocation>
</comment>
<dbReference type="NCBIfam" id="TIGR00374">
    <property type="entry name" value="flippase-like domain"/>
    <property type="match status" value="1"/>
</dbReference>
<evidence type="ECO:0000256" key="5">
    <source>
        <dbReference type="ARBA" id="ARBA00023136"/>
    </source>
</evidence>
<feature type="transmembrane region" description="Helical" evidence="6">
    <location>
        <begin position="30"/>
        <end position="51"/>
    </location>
</feature>
<feature type="transmembrane region" description="Helical" evidence="6">
    <location>
        <begin position="57"/>
        <end position="76"/>
    </location>
</feature>
<proteinExistence type="predicted"/>
<evidence type="ECO:0000256" key="3">
    <source>
        <dbReference type="ARBA" id="ARBA00022692"/>
    </source>
</evidence>
<dbReference type="AlphaFoldDB" id="X0YNG7"/>
<comment type="caution">
    <text evidence="7">The sequence shown here is derived from an EMBL/GenBank/DDBJ whole genome shotgun (WGS) entry which is preliminary data.</text>
</comment>
<keyword evidence="4 6" id="KW-1133">Transmembrane helix</keyword>
<dbReference type="PANTHER" id="PTHR40277:SF1">
    <property type="entry name" value="BLL5419 PROTEIN"/>
    <property type="match status" value="1"/>
</dbReference>
<dbReference type="EMBL" id="BART01000860">
    <property type="protein sequence ID" value="GAG57705.1"/>
    <property type="molecule type" value="Genomic_DNA"/>
</dbReference>
<evidence type="ECO:0000256" key="1">
    <source>
        <dbReference type="ARBA" id="ARBA00004651"/>
    </source>
</evidence>
<dbReference type="GO" id="GO:0005886">
    <property type="term" value="C:plasma membrane"/>
    <property type="evidence" value="ECO:0007669"/>
    <property type="project" value="UniProtKB-SubCell"/>
</dbReference>
<gene>
    <name evidence="7" type="ORF">S01H4_03483</name>
</gene>
<evidence type="ECO:0000256" key="2">
    <source>
        <dbReference type="ARBA" id="ARBA00022475"/>
    </source>
</evidence>